<organism evidence="1 2">
    <name type="scientific">Cotesia typhae</name>
    <dbReference type="NCBI Taxonomy" id="2053667"/>
    <lineage>
        <taxon>Eukaryota</taxon>
        <taxon>Metazoa</taxon>
        <taxon>Ecdysozoa</taxon>
        <taxon>Arthropoda</taxon>
        <taxon>Hexapoda</taxon>
        <taxon>Insecta</taxon>
        <taxon>Pterygota</taxon>
        <taxon>Neoptera</taxon>
        <taxon>Endopterygota</taxon>
        <taxon>Hymenoptera</taxon>
        <taxon>Apocrita</taxon>
        <taxon>Ichneumonoidea</taxon>
        <taxon>Braconidae</taxon>
        <taxon>Microgastrinae</taxon>
        <taxon>Cotesia</taxon>
    </lineage>
</organism>
<evidence type="ECO:0000313" key="1">
    <source>
        <dbReference type="EMBL" id="KAG8034192.1"/>
    </source>
</evidence>
<dbReference type="EMBL" id="JAAOIC020000068">
    <property type="protein sequence ID" value="KAG8034192.1"/>
    <property type="molecule type" value="Genomic_DNA"/>
</dbReference>
<dbReference type="OrthoDB" id="7676665at2759"/>
<dbReference type="AlphaFoldDB" id="A0A8J5QVB2"/>
<reference evidence="1" key="1">
    <citation type="submission" date="2020-03" db="EMBL/GenBank/DDBJ databases">
        <authorList>
            <person name="Chebbi M.A."/>
            <person name="Drezen J.M."/>
        </authorList>
    </citation>
    <scope>NUCLEOTIDE SEQUENCE</scope>
    <source>
        <tissue evidence="1">Whole body</tissue>
    </source>
</reference>
<keyword evidence="2" id="KW-1185">Reference proteome</keyword>
<dbReference type="Proteomes" id="UP000729913">
    <property type="component" value="Unassembled WGS sequence"/>
</dbReference>
<gene>
    <name evidence="1" type="ORF">G9C98_001276</name>
</gene>
<accession>A0A8J5QVB2</accession>
<evidence type="ECO:0000313" key="2">
    <source>
        <dbReference type="Proteomes" id="UP000729913"/>
    </source>
</evidence>
<sequence>MEILVFEQPDSTTKVYDYTKHTPIHIGRISSASHNATLENWTADLLRRTGQSLGFIKYEDKDKIFKQFNNAAVVKLELKLLPAINS</sequence>
<name>A0A8J5QVB2_9HYME</name>
<reference evidence="1" key="2">
    <citation type="submission" date="2021-04" db="EMBL/GenBank/DDBJ databases">
        <title>Genome-wide patterns of bracovirus chromosomal integration into multiple host tissues during parasitism.</title>
        <authorList>
            <person name="Chebbi M.A.C."/>
        </authorList>
    </citation>
    <scope>NUCLEOTIDE SEQUENCE</scope>
    <source>
        <tissue evidence="1">Whole body</tissue>
    </source>
</reference>
<protein>
    <submittedName>
        <fullName evidence="1">Uncharacterized protein</fullName>
    </submittedName>
</protein>
<comment type="caution">
    <text evidence="1">The sequence shown here is derived from an EMBL/GenBank/DDBJ whole genome shotgun (WGS) entry which is preliminary data.</text>
</comment>
<proteinExistence type="predicted"/>